<evidence type="ECO:0000256" key="12">
    <source>
        <dbReference type="RuleBase" id="RU362132"/>
    </source>
</evidence>
<evidence type="ECO:0000256" key="11">
    <source>
        <dbReference type="PIRSR" id="PIRSR036565-2"/>
    </source>
</evidence>
<evidence type="ECO:0000256" key="4">
    <source>
        <dbReference type="ARBA" id="ARBA00013202"/>
    </source>
</evidence>
<evidence type="ECO:0000259" key="15">
    <source>
        <dbReference type="Pfam" id="PF02776"/>
    </source>
</evidence>
<dbReference type="PIRSF" id="PIRSF036565">
    <property type="entry name" value="Pyruvt_ip_decrb"/>
    <property type="match status" value="1"/>
</dbReference>
<dbReference type="GO" id="GO:0000287">
    <property type="term" value="F:magnesium ion binding"/>
    <property type="evidence" value="ECO:0007669"/>
    <property type="project" value="InterPro"/>
</dbReference>
<keyword evidence="10" id="KW-0456">Lyase</keyword>
<accession>A0A167CV50</accession>
<evidence type="ECO:0000313" key="16">
    <source>
        <dbReference type="EMBL" id="OAA41616.1"/>
    </source>
</evidence>
<feature type="domain" description="Thiamine pyrophosphate enzyme central" evidence="13">
    <location>
        <begin position="211"/>
        <end position="322"/>
    </location>
</feature>
<dbReference type="CDD" id="cd07038">
    <property type="entry name" value="TPP_PYR_PDC_IPDC_like"/>
    <property type="match status" value="1"/>
</dbReference>
<evidence type="ECO:0000256" key="10">
    <source>
        <dbReference type="ARBA" id="ARBA00023239"/>
    </source>
</evidence>
<evidence type="ECO:0000259" key="13">
    <source>
        <dbReference type="Pfam" id="PF00205"/>
    </source>
</evidence>
<name>A0A167CV50_9HYPO</name>
<dbReference type="AlphaFoldDB" id="A0A167CV50"/>
<organism evidence="16 17">
    <name type="scientific">Beauveria brongniartii RCEF 3172</name>
    <dbReference type="NCBI Taxonomy" id="1081107"/>
    <lineage>
        <taxon>Eukaryota</taxon>
        <taxon>Fungi</taxon>
        <taxon>Dikarya</taxon>
        <taxon>Ascomycota</taxon>
        <taxon>Pezizomycotina</taxon>
        <taxon>Sordariomycetes</taxon>
        <taxon>Hypocreomycetidae</taxon>
        <taxon>Hypocreales</taxon>
        <taxon>Cordycipitaceae</taxon>
        <taxon>Beauveria</taxon>
        <taxon>Beauveria brongniartii</taxon>
    </lineage>
</organism>
<keyword evidence="9 12" id="KW-0786">Thiamine pyrophosphate</keyword>
<dbReference type="GO" id="GO:0005634">
    <property type="term" value="C:nucleus"/>
    <property type="evidence" value="ECO:0007669"/>
    <property type="project" value="TreeGrafter"/>
</dbReference>
<dbReference type="Gene3D" id="3.40.50.1220">
    <property type="entry name" value="TPP-binding domain"/>
    <property type="match status" value="1"/>
</dbReference>
<sequence>MTDIRVNNLKAPVDVAEYLFHRLYEIGVRSVHGVPGDYNLVALDYLPKANLKWIGSVNELNAAYAADGYARINTVGALITTFGVGELSALNGIAGAYSEHIPVVHIVGCPSTRSQKQGMLLHHTLGNGDFNVFANMSSHISCNVAKLNDPQDIAVLIDHALRECFVKSRPVYLMLPSDMVTAKIEGERLEAPIDLSDPSNDPEQEKYIVDVILRYIESAKSPVILVDACAIRHRVLSEVHDLIAKTNLPVFVTPMGKSAINEDHSNFGGVYAGEGSQPYSVKKFVESSDLILSIGTLQSDFNTAGFSFRTSKLNVIDLHSDHCIIHYSTYPGARMKGVLRRLNDALEPNKLSVTQVSAFKNEVQENDDGTPTITQAWFWPRVGEFFAKDDIVVTETGTANFGIWSSKFPSGVTALSQVLWGSIGWSVGAAQGACMAAKDMGSKRRTILFVGDGSFQLTAQELSTMIRHGLKPIIFLLNNDGYTIERYIHGMDAEYNDINGWDYTALVDVMGGSKTAAKYVVKTKFELEKLLTDSTFNSADGLKFVEVIMPRDDAPSALITTAQASARTNAEQN</sequence>
<comment type="similarity">
    <text evidence="3 12">Belongs to the TPP enzyme family.</text>
</comment>
<feature type="binding site" evidence="11">
    <location>
        <position position="479"/>
    </location>
    <ligand>
        <name>Mg(2+)</name>
        <dbReference type="ChEBI" id="CHEBI:18420"/>
    </ligand>
</feature>
<dbReference type="Proteomes" id="UP000076863">
    <property type="component" value="Unassembled WGS sequence"/>
</dbReference>
<gene>
    <name evidence="16" type="ORF">BBO_05602</name>
</gene>
<keyword evidence="8 11" id="KW-0460">Magnesium</keyword>
<feature type="domain" description="Thiamine pyrophosphate enzyme N-terminal TPP-binding" evidence="15">
    <location>
        <begin position="14"/>
        <end position="120"/>
    </location>
</feature>
<dbReference type="EMBL" id="AZHA01000016">
    <property type="protein sequence ID" value="OAA41616.1"/>
    <property type="molecule type" value="Genomic_DNA"/>
</dbReference>
<keyword evidence="7" id="KW-0210">Decarboxylase</keyword>
<dbReference type="PANTHER" id="PTHR43452">
    <property type="entry name" value="PYRUVATE DECARBOXYLASE"/>
    <property type="match status" value="1"/>
</dbReference>
<dbReference type="Pfam" id="PF02776">
    <property type="entry name" value="TPP_enzyme_N"/>
    <property type="match status" value="1"/>
</dbReference>
<evidence type="ECO:0000256" key="3">
    <source>
        <dbReference type="ARBA" id="ARBA00007812"/>
    </source>
</evidence>
<feature type="binding site" evidence="11">
    <location>
        <position position="481"/>
    </location>
    <ligand>
        <name>Mg(2+)</name>
        <dbReference type="ChEBI" id="CHEBI:18420"/>
    </ligand>
</feature>
<dbReference type="GO" id="GO:0004737">
    <property type="term" value="F:pyruvate decarboxylase activity"/>
    <property type="evidence" value="ECO:0007669"/>
    <property type="project" value="UniProtKB-EC"/>
</dbReference>
<dbReference type="OrthoDB" id="3970464at2759"/>
<dbReference type="FunFam" id="3.40.50.970:FF:000024">
    <property type="entry name" value="Pyruvate decarboxylase isozyme"/>
    <property type="match status" value="1"/>
</dbReference>
<reference evidence="16 17" key="1">
    <citation type="journal article" date="2016" name="Genome Biol. Evol.">
        <title>Divergent and convergent evolution of fungal pathogenicity.</title>
        <authorList>
            <person name="Shang Y."/>
            <person name="Xiao G."/>
            <person name="Zheng P."/>
            <person name="Cen K."/>
            <person name="Zhan S."/>
            <person name="Wang C."/>
        </authorList>
    </citation>
    <scope>NUCLEOTIDE SEQUENCE [LARGE SCALE GENOMIC DNA]</scope>
    <source>
        <strain evidence="16 17">RCEF 3172</strain>
    </source>
</reference>
<dbReference type="GO" id="GO:0000949">
    <property type="term" value="P:aromatic amino acid family catabolic process to alcohol via Ehrlich pathway"/>
    <property type="evidence" value="ECO:0007669"/>
    <property type="project" value="TreeGrafter"/>
</dbReference>
<feature type="binding site" evidence="11">
    <location>
        <position position="452"/>
    </location>
    <ligand>
        <name>Mg(2+)</name>
        <dbReference type="ChEBI" id="CHEBI:18420"/>
    </ligand>
</feature>
<protein>
    <recommendedName>
        <fullName evidence="5">Pyruvate decarboxylase</fullName>
        <ecNumber evidence="4">4.1.1.1</ecNumber>
    </recommendedName>
</protein>
<evidence type="ECO:0000313" key="17">
    <source>
        <dbReference type="Proteomes" id="UP000076863"/>
    </source>
</evidence>
<keyword evidence="16" id="KW-0670">Pyruvate</keyword>
<dbReference type="InterPro" id="IPR012001">
    <property type="entry name" value="Thiamin_PyroP_enz_TPP-bd_dom"/>
</dbReference>
<dbReference type="GO" id="GO:0005829">
    <property type="term" value="C:cytosol"/>
    <property type="evidence" value="ECO:0007669"/>
    <property type="project" value="TreeGrafter"/>
</dbReference>
<dbReference type="InterPro" id="IPR029035">
    <property type="entry name" value="DHS-like_NAD/FAD-binding_dom"/>
</dbReference>
<dbReference type="SUPFAM" id="SSF52518">
    <property type="entry name" value="Thiamin diphosphate-binding fold (THDP-binding)"/>
    <property type="match status" value="2"/>
</dbReference>
<evidence type="ECO:0000256" key="5">
    <source>
        <dbReference type="ARBA" id="ARBA00014422"/>
    </source>
</evidence>
<dbReference type="CDD" id="cd02005">
    <property type="entry name" value="TPP_PDC_IPDC"/>
    <property type="match status" value="1"/>
</dbReference>
<comment type="catalytic activity">
    <reaction evidence="1">
        <text>a 2-oxocarboxylate + H(+) = an aldehyde + CO2</text>
        <dbReference type="Rhea" id="RHEA:11628"/>
        <dbReference type="ChEBI" id="CHEBI:15378"/>
        <dbReference type="ChEBI" id="CHEBI:16526"/>
        <dbReference type="ChEBI" id="CHEBI:17478"/>
        <dbReference type="ChEBI" id="CHEBI:35179"/>
        <dbReference type="EC" id="4.1.1.1"/>
    </reaction>
</comment>
<evidence type="ECO:0000256" key="1">
    <source>
        <dbReference type="ARBA" id="ARBA00001041"/>
    </source>
</evidence>
<comment type="caution">
    <text evidence="16">The sequence shown here is derived from an EMBL/GenBank/DDBJ whole genome shotgun (WGS) entry which is preliminary data.</text>
</comment>
<dbReference type="GO" id="GO:0030976">
    <property type="term" value="F:thiamine pyrophosphate binding"/>
    <property type="evidence" value="ECO:0007669"/>
    <property type="project" value="InterPro"/>
</dbReference>
<dbReference type="EC" id="4.1.1.1" evidence="4"/>
<dbReference type="SUPFAM" id="SSF52467">
    <property type="entry name" value="DHS-like NAD/FAD-binding domain"/>
    <property type="match status" value="1"/>
</dbReference>
<keyword evidence="6 11" id="KW-0479">Metal-binding</keyword>
<feature type="domain" description="Thiamine pyrophosphate enzyme TPP-binding" evidence="14">
    <location>
        <begin position="411"/>
        <end position="547"/>
    </location>
</feature>
<evidence type="ECO:0000256" key="6">
    <source>
        <dbReference type="ARBA" id="ARBA00022723"/>
    </source>
</evidence>
<evidence type="ECO:0000256" key="8">
    <source>
        <dbReference type="ARBA" id="ARBA00022842"/>
    </source>
</evidence>
<dbReference type="FunFam" id="3.40.50.970:FF:000019">
    <property type="entry name" value="Pyruvate decarboxylase isozyme"/>
    <property type="match status" value="1"/>
</dbReference>
<dbReference type="Pfam" id="PF00205">
    <property type="entry name" value="TPP_enzyme_M"/>
    <property type="match status" value="1"/>
</dbReference>
<evidence type="ECO:0000256" key="9">
    <source>
        <dbReference type="ARBA" id="ARBA00023052"/>
    </source>
</evidence>
<dbReference type="InterPro" id="IPR029061">
    <property type="entry name" value="THDP-binding"/>
</dbReference>
<dbReference type="InterPro" id="IPR012000">
    <property type="entry name" value="Thiamin_PyroP_enz_cen_dom"/>
</dbReference>
<dbReference type="InterPro" id="IPR011766">
    <property type="entry name" value="TPP_enzyme_TPP-bd"/>
</dbReference>
<evidence type="ECO:0000259" key="14">
    <source>
        <dbReference type="Pfam" id="PF02775"/>
    </source>
</evidence>
<proteinExistence type="inferred from homology"/>
<comment type="cofactor">
    <cofactor evidence="2">
        <name>thiamine diphosphate</name>
        <dbReference type="ChEBI" id="CHEBI:58937"/>
    </cofactor>
</comment>
<comment type="cofactor">
    <cofactor evidence="11">
        <name>Mg(2+)</name>
        <dbReference type="ChEBI" id="CHEBI:18420"/>
    </cofactor>
    <text evidence="11">Binds 1 Mg(2+) per subunit.</text>
</comment>
<dbReference type="PANTHER" id="PTHR43452:SF30">
    <property type="entry name" value="PYRUVATE DECARBOXYLASE ISOZYME 1-RELATED"/>
    <property type="match status" value="1"/>
</dbReference>
<dbReference type="InterPro" id="IPR012110">
    <property type="entry name" value="PDC/IPDC-like"/>
</dbReference>
<dbReference type="Gene3D" id="3.40.50.970">
    <property type="match status" value="2"/>
</dbReference>
<dbReference type="Pfam" id="PF02775">
    <property type="entry name" value="TPP_enzyme_C"/>
    <property type="match status" value="1"/>
</dbReference>
<dbReference type="InterPro" id="IPR047214">
    <property type="entry name" value="TPP_PDC_IPDC"/>
</dbReference>
<evidence type="ECO:0000256" key="2">
    <source>
        <dbReference type="ARBA" id="ARBA00001964"/>
    </source>
</evidence>
<keyword evidence="17" id="KW-1185">Reference proteome</keyword>
<evidence type="ECO:0000256" key="7">
    <source>
        <dbReference type="ARBA" id="ARBA00022793"/>
    </source>
</evidence>
<dbReference type="InterPro" id="IPR047213">
    <property type="entry name" value="TPP_PYR_PDC_IPDC-like"/>
</dbReference>